<evidence type="ECO:0000256" key="5">
    <source>
        <dbReference type="ARBA" id="ARBA00022771"/>
    </source>
</evidence>
<feature type="compositionally biased region" description="Polar residues" evidence="12">
    <location>
        <begin position="253"/>
        <end position="267"/>
    </location>
</feature>
<evidence type="ECO:0000256" key="8">
    <source>
        <dbReference type="ARBA" id="ARBA00023125"/>
    </source>
</evidence>
<evidence type="ECO:0000256" key="2">
    <source>
        <dbReference type="ARBA" id="ARBA00006991"/>
    </source>
</evidence>
<evidence type="ECO:0000313" key="15">
    <source>
        <dbReference type="Proteomes" id="UP000044602"/>
    </source>
</evidence>
<evidence type="ECO:0000256" key="6">
    <source>
        <dbReference type="ARBA" id="ARBA00022833"/>
    </source>
</evidence>
<dbReference type="PANTHER" id="PTHR16515:SF66">
    <property type="entry name" value="C2H2-TYPE DOMAIN-CONTAINING PROTEIN"/>
    <property type="match status" value="1"/>
</dbReference>
<dbReference type="EMBL" id="CVQH01015557">
    <property type="protein sequence ID" value="CRK23419.1"/>
    <property type="molecule type" value="Genomic_DNA"/>
</dbReference>
<keyword evidence="5 11" id="KW-0863">Zinc-finger</keyword>
<keyword evidence="7" id="KW-0805">Transcription regulation</keyword>
<dbReference type="InterPro" id="IPR036236">
    <property type="entry name" value="Znf_C2H2_sf"/>
</dbReference>
<evidence type="ECO:0000256" key="4">
    <source>
        <dbReference type="ARBA" id="ARBA00022737"/>
    </source>
</evidence>
<accession>A0A0G4LND5</accession>
<evidence type="ECO:0000256" key="1">
    <source>
        <dbReference type="ARBA" id="ARBA00004123"/>
    </source>
</evidence>
<sequence>MDFEGLKDRRNAALPRLGISSQPPEVPSENTMAPHSSRQDQTPRWQGDLPGEAQLRTSPAAASRYGPPYDSRNILTRTPTGGGADVLSPGSSTSGANSGSSQHSALSGLSSHYSAHGSWPTPSAPAYTLSSVSPTPNTLTHAHTHPYDHKASSYDPGSSMYNTTARAPHDPSPTYGHAHSSHANGHSQHQFPGSLFGHGGAASGSLPSHGHAHGHTAPGGGILNPQSTASTQPPTPLSAVSHVDPYTRPPSTPSYFSSASTPHQPSFGSAPHQPSYYPSSSSAPSPTTSTAASRGLHALAGHHSGMAPPQPYRPFQYGMQVPSMGGPIMSNLSNPSGPLSVMPGMNLPGYGGHHLQHIYGAHQNNPQERPFKCDQCPQSFNRNHDLKRHKRIHLAVKPFPCDHCDKSFSRKDALKRHRLVKGCGGEKTNGTETTRSPGGGSDGSESPLAPSIKKDDE</sequence>
<name>A0A0G4LND5_VERLO</name>
<keyword evidence="10" id="KW-0539">Nucleus</keyword>
<dbReference type="PROSITE" id="PS50157">
    <property type="entry name" value="ZINC_FINGER_C2H2_2"/>
    <property type="match status" value="2"/>
</dbReference>
<keyword evidence="8" id="KW-0238">DNA-binding</keyword>
<evidence type="ECO:0000256" key="7">
    <source>
        <dbReference type="ARBA" id="ARBA00023015"/>
    </source>
</evidence>
<dbReference type="FunFam" id="3.30.160.60:FF:000630">
    <property type="entry name" value="Zinc finger protein 180"/>
    <property type="match status" value="1"/>
</dbReference>
<keyword evidence="9" id="KW-0804">Transcription</keyword>
<keyword evidence="3" id="KW-0479">Metal-binding</keyword>
<feature type="domain" description="C2H2-type" evidence="13">
    <location>
        <begin position="399"/>
        <end position="428"/>
    </location>
</feature>
<comment type="similarity">
    <text evidence="2">Belongs to the krueppel C2H2-type zinc-finger protein family.</text>
</comment>
<feature type="compositionally biased region" description="Basic and acidic residues" evidence="12">
    <location>
        <begin position="1"/>
        <end position="11"/>
    </location>
</feature>
<feature type="compositionally biased region" description="Low complexity" evidence="12">
    <location>
        <begin position="176"/>
        <end position="190"/>
    </location>
</feature>
<dbReference type="GO" id="GO:0008270">
    <property type="term" value="F:zinc ion binding"/>
    <property type="evidence" value="ECO:0007669"/>
    <property type="project" value="UniProtKB-KW"/>
</dbReference>
<feature type="region of interest" description="Disordered" evidence="12">
    <location>
        <begin position="419"/>
        <end position="457"/>
    </location>
</feature>
<dbReference type="PROSITE" id="PS00028">
    <property type="entry name" value="ZINC_FINGER_C2H2_1"/>
    <property type="match status" value="1"/>
</dbReference>
<keyword evidence="15" id="KW-1185">Reference proteome</keyword>
<evidence type="ECO:0000256" key="11">
    <source>
        <dbReference type="PROSITE-ProRule" id="PRU00042"/>
    </source>
</evidence>
<protein>
    <recommendedName>
        <fullName evidence="13">C2H2-type domain-containing protein</fullName>
    </recommendedName>
</protein>
<dbReference type="Proteomes" id="UP000044602">
    <property type="component" value="Unassembled WGS sequence"/>
</dbReference>
<gene>
    <name evidence="14" type="ORF">BN1708_003688</name>
</gene>
<evidence type="ECO:0000313" key="14">
    <source>
        <dbReference type="EMBL" id="CRK23419.1"/>
    </source>
</evidence>
<evidence type="ECO:0000256" key="12">
    <source>
        <dbReference type="SAM" id="MobiDB-lite"/>
    </source>
</evidence>
<dbReference type="GO" id="GO:0003677">
    <property type="term" value="F:DNA binding"/>
    <property type="evidence" value="ECO:0007669"/>
    <property type="project" value="UniProtKB-KW"/>
</dbReference>
<dbReference type="STRING" id="100787.A0A0G4LND5"/>
<reference evidence="14 15" key="1">
    <citation type="submission" date="2015-05" db="EMBL/GenBank/DDBJ databases">
        <authorList>
            <person name="Wang D.B."/>
            <person name="Wang M."/>
        </authorList>
    </citation>
    <scope>NUCLEOTIDE SEQUENCE [LARGE SCALE GENOMIC DNA]</scope>
    <source>
        <strain evidence="14">VL1</strain>
    </source>
</reference>
<dbReference type="InterPro" id="IPR013087">
    <property type="entry name" value="Znf_C2H2_type"/>
</dbReference>
<feature type="compositionally biased region" description="Polar residues" evidence="12">
    <location>
        <begin position="155"/>
        <end position="165"/>
    </location>
</feature>
<dbReference type="GO" id="GO:0005634">
    <property type="term" value="C:nucleus"/>
    <property type="evidence" value="ECO:0007669"/>
    <property type="project" value="UniProtKB-SubCell"/>
</dbReference>
<feature type="compositionally biased region" description="Polar residues" evidence="12">
    <location>
        <begin position="128"/>
        <end position="141"/>
    </location>
</feature>
<evidence type="ECO:0000256" key="3">
    <source>
        <dbReference type="ARBA" id="ARBA00022723"/>
    </source>
</evidence>
<feature type="compositionally biased region" description="Low complexity" evidence="12">
    <location>
        <begin position="274"/>
        <end position="292"/>
    </location>
</feature>
<evidence type="ECO:0000256" key="10">
    <source>
        <dbReference type="ARBA" id="ARBA00023242"/>
    </source>
</evidence>
<evidence type="ECO:0000256" key="9">
    <source>
        <dbReference type="ARBA" id="ARBA00023163"/>
    </source>
</evidence>
<dbReference type="InterPro" id="IPR050331">
    <property type="entry name" value="Zinc_finger"/>
</dbReference>
<organism evidence="14 15">
    <name type="scientific">Verticillium longisporum</name>
    <name type="common">Verticillium dahliae var. longisporum</name>
    <dbReference type="NCBI Taxonomy" id="100787"/>
    <lineage>
        <taxon>Eukaryota</taxon>
        <taxon>Fungi</taxon>
        <taxon>Dikarya</taxon>
        <taxon>Ascomycota</taxon>
        <taxon>Pezizomycotina</taxon>
        <taxon>Sordariomycetes</taxon>
        <taxon>Hypocreomycetidae</taxon>
        <taxon>Glomerellales</taxon>
        <taxon>Plectosphaerellaceae</taxon>
        <taxon>Verticillium</taxon>
    </lineage>
</organism>
<evidence type="ECO:0000259" key="13">
    <source>
        <dbReference type="PROSITE" id="PS50157"/>
    </source>
</evidence>
<dbReference type="GO" id="GO:0010468">
    <property type="term" value="P:regulation of gene expression"/>
    <property type="evidence" value="ECO:0007669"/>
    <property type="project" value="TreeGrafter"/>
</dbReference>
<dbReference type="SMART" id="SM00355">
    <property type="entry name" value="ZnF_C2H2"/>
    <property type="match status" value="2"/>
</dbReference>
<feature type="compositionally biased region" description="Low complexity" evidence="12">
    <location>
        <begin position="88"/>
        <end position="112"/>
    </location>
</feature>
<feature type="region of interest" description="Disordered" evidence="12">
    <location>
        <begin position="1"/>
        <end position="292"/>
    </location>
</feature>
<comment type="subcellular location">
    <subcellularLocation>
        <location evidence="1">Nucleus</location>
    </subcellularLocation>
</comment>
<dbReference type="FunFam" id="3.30.160.60:FF:001156">
    <property type="entry name" value="Zinc finger protein 407"/>
    <property type="match status" value="1"/>
</dbReference>
<feature type="domain" description="C2H2-type" evidence="13">
    <location>
        <begin position="371"/>
        <end position="398"/>
    </location>
</feature>
<dbReference type="PANTHER" id="PTHR16515">
    <property type="entry name" value="PR DOMAIN ZINC FINGER PROTEIN"/>
    <property type="match status" value="1"/>
</dbReference>
<keyword evidence="6" id="KW-0862">Zinc</keyword>
<dbReference type="SUPFAM" id="SSF57667">
    <property type="entry name" value="beta-beta-alpha zinc fingers"/>
    <property type="match status" value="1"/>
</dbReference>
<feature type="compositionally biased region" description="Polar residues" evidence="12">
    <location>
        <begin position="19"/>
        <end position="44"/>
    </location>
</feature>
<dbReference type="Pfam" id="PF00096">
    <property type="entry name" value="zf-C2H2"/>
    <property type="match status" value="2"/>
</dbReference>
<dbReference type="AlphaFoldDB" id="A0A0G4LND5"/>
<keyword evidence="4" id="KW-0677">Repeat</keyword>
<dbReference type="Gene3D" id="3.30.160.60">
    <property type="entry name" value="Classic Zinc Finger"/>
    <property type="match status" value="2"/>
</dbReference>
<proteinExistence type="inferred from homology"/>